<evidence type="ECO:0000256" key="7">
    <source>
        <dbReference type="ARBA" id="ARBA00049183"/>
    </source>
</evidence>
<keyword evidence="10" id="KW-1003">Cell membrane</keyword>
<dbReference type="Gene3D" id="3.40.50.11720">
    <property type="entry name" value="3-Deoxy-D-manno-octulosonic-acid transferase, N-terminal domain"/>
    <property type="match status" value="1"/>
</dbReference>
<dbReference type="EC" id="2.4.99.12" evidence="3 10"/>
<gene>
    <name evidence="12" type="primary">kdtA</name>
    <name evidence="12" type="ordered locus">AZOLI_0529</name>
</gene>
<evidence type="ECO:0000256" key="9">
    <source>
        <dbReference type="PIRSR" id="PIRSR639901-2"/>
    </source>
</evidence>
<evidence type="ECO:0000259" key="11">
    <source>
        <dbReference type="Pfam" id="PF04413"/>
    </source>
</evidence>
<dbReference type="InterPro" id="IPR038107">
    <property type="entry name" value="Glycos_transf_N_sf"/>
</dbReference>
<feature type="domain" description="3-deoxy-D-manno-octulosonic-acid transferase N-terminal" evidence="11">
    <location>
        <begin position="64"/>
        <end position="237"/>
    </location>
</feature>
<evidence type="ECO:0000313" key="12">
    <source>
        <dbReference type="EMBL" id="CBS85901.1"/>
    </source>
</evidence>
<evidence type="ECO:0000256" key="10">
    <source>
        <dbReference type="RuleBase" id="RU365103"/>
    </source>
</evidence>
<keyword evidence="13" id="KW-1185">Reference proteome</keyword>
<dbReference type="GO" id="GO:0005886">
    <property type="term" value="C:plasma membrane"/>
    <property type="evidence" value="ECO:0007669"/>
    <property type="project" value="UniProtKB-SubCell"/>
</dbReference>
<comment type="similarity">
    <text evidence="10">Belongs to the glycosyltransferase group 1 family.</text>
</comment>
<evidence type="ECO:0000256" key="5">
    <source>
        <dbReference type="ARBA" id="ARBA00022679"/>
    </source>
</evidence>
<keyword evidence="12" id="KW-0328">Glycosyltransferase</keyword>
<dbReference type="GO" id="GO:0009245">
    <property type="term" value="P:lipid A biosynthetic process"/>
    <property type="evidence" value="ECO:0007669"/>
    <property type="project" value="TreeGrafter"/>
</dbReference>
<dbReference type="GO" id="GO:0043842">
    <property type="term" value="F:Kdo transferase activity"/>
    <property type="evidence" value="ECO:0007669"/>
    <property type="project" value="UniProtKB-EC"/>
</dbReference>
<evidence type="ECO:0000256" key="2">
    <source>
        <dbReference type="ARBA" id="ARBA00004713"/>
    </source>
</evidence>
<dbReference type="InterPro" id="IPR039901">
    <property type="entry name" value="Kdotransferase"/>
</dbReference>
<dbReference type="PANTHER" id="PTHR42755">
    <property type="entry name" value="3-DEOXY-MANNO-OCTULOSONATE CYTIDYLYLTRANSFERASE"/>
    <property type="match status" value="1"/>
</dbReference>
<dbReference type="GO" id="GO:0009244">
    <property type="term" value="P:lipopolysaccharide core region biosynthetic process"/>
    <property type="evidence" value="ECO:0007669"/>
    <property type="project" value="UniProtKB-UniRule"/>
</dbReference>
<dbReference type="Proteomes" id="UP000005667">
    <property type="component" value="Chromosome"/>
</dbReference>
<evidence type="ECO:0000313" key="13">
    <source>
        <dbReference type="Proteomes" id="UP000005667"/>
    </source>
</evidence>
<evidence type="ECO:0000256" key="6">
    <source>
        <dbReference type="ARBA" id="ARBA00031445"/>
    </source>
</evidence>
<reference evidence="13" key="1">
    <citation type="journal article" date="2011" name="PLoS Genet.">
        <title>Azospirillum genomes reveal transition of bacteria from aquatic to terrestrial environments.</title>
        <authorList>
            <person name="Wisniewski-Dye F."/>
            <person name="Borziak K."/>
            <person name="Khalsa-Moyers G."/>
            <person name="Alexandre G."/>
            <person name="Sukharnikov L.O."/>
            <person name="Wuichet K."/>
            <person name="Hurst G.B."/>
            <person name="McDonald W.H."/>
            <person name="Robertson J.S."/>
            <person name="Barbe V."/>
            <person name="Calteau A."/>
            <person name="Rouy Z."/>
            <person name="Mangenot S."/>
            <person name="Prigent-Combaret C."/>
            <person name="Normand P."/>
            <person name="Boyer M."/>
            <person name="Siguier P."/>
            <person name="Dessaux Y."/>
            <person name="Elmerich C."/>
            <person name="Condemine G."/>
            <person name="Krishnen G."/>
            <person name="Kennedy I."/>
            <person name="Paterson A.H."/>
            <person name="Gonzalez V."/>
            <person name="Mavingui P."/>
            <person name="Zhulin I.B."/>
        </authorList>
    </citation>
    <scope>NUCLEOTIDE SEQUENCE [LARGE SCALE GENOMIC DNA]</scope>
    <source>
        <strain evidence="13">4B</strain>
    </source>
</reference>
<dbReference type="EMBL" id="FQ311868">
    <property type="protein sequence ID" value="CBS85901.1"/>
    <property type="molecule type" value="Genomic_DNA"/>
</dbReference>
<dbReference type="UniPathway" id="UPA00958"/>
<proteinExistence type="inferred from homology"/>
<dbReference type="STRING" id="862719.AZOLI_0529"/>
<dbReference type="FunFam" id="3.40.50.11720:FF:000001">
    <property type="entry name" value="3-deoxy-D-manno-octulosonic acid transferase"/>
    <property type="match status" value="1"/>
</dbReference>
<comment type="catalytic activity">
    <reaction evidence="7 10">
        <text>lipid IVA (E. coli) + CMP-3-deoxy-beta-D-manno-octulosonate = alpha-Kdo-(2-&gt;6)-lipid IVA (E. coli) + CMP + H(+)</text>
        <dbReference type="Rhea" id="RHEA:28066"/>
        <dbReference type="ChEBI" id="CHEBI:15378"/>
        <dbReference type="ChEBI" id="CHEBI:58603"/>
        <dbReference type="ChEBI" id="CHEBI:60364"/>
        <dbReference type="ChEBI" id="CHEBI:60377"/>
        <dbReference type="ChEBI" id="CHEBI:85987"/>
        <dbReference type="EC" id="2.4.99.12"/>
    </reaction>
</comment>
<dbReference type="Pfam" id="PF04413">
    <property type="entry name" value="Glycos_transf_N"/>
    <property type="match status" value="1"/>
</dbReference>
<evidence type="ECO:0000256" key="1">
    <source>
        <dbReference type="ARBA" id="ARBA00003394"/>
    </source>
</evidence>
<evidence type="ECO:0000256" key="8">
    <source>
        <dbReference type="PIRSR" id="PIRSR639901-1"/>
    </source>
</evidence>
<feature type="site" description="Transition state stabilizer" evidence="9">
    <location>
        <position position="159"/>
    </location>
</feature>
<dbReference type="SUPFAM" id="SSF53756">
    <property type="entry name" value="UDP-Glycosyltransferase/glycogen phosphorylase"/>
    <property type="match status" value="1"/>
</dbReference>
<name>G7Z3G7_AZOL4</name>
<dbReference type="PANTHER" id="PTHR42755:SF1">
    <property type="entry name" value="3-DEOXY-D-MANNO-OCTULOSONIC ACID TRANSFERASE, MITOCHONDRIAL-RELATED"/>
    <property type="match status" value="1"/>
</dbReference>
<dbReference type="InterPro" id="IPR007507">
    <property type="entry name" value="Glycos_transf_N"/>
</dbReference>
<protein>
    <recommendedName>
        <fullName evidence="4 10">3-deoxy-D-manno-octulosonic acid transferase</fullName>
        <shortName evidence="10">Kdo transferase</shortName>
        <ecNumber evidence="3 10">2.4.99.12</ecNumber>
    </recommendedName>
    <alternativeName>
        <fullName evidence="6 10">Lipid IV(A) 3-deoxy-D-manno-octulosonic acid transferase</fullName>
    </alternativeName>
</protein>
<comment type="function">
    <text evidence="1 10">Involved in lipopolysaccharide (LPS) biosynthesis. Catalyzes the transfer of 3-deoxy-D-manno-octulosonate (Kdo) residue(s) from CMP-Kdo to lipid IV(A), the tetraacyldisaccharide-1,4'-bisphosphate precursor of lipid A.</text>
</comment>
<dbReference type="AlphaFoldDB" id="G7Z3G7"/>
<comment type="pathway">
    <text evidence="2 10">Bacterial outer membrane biogenesis; LPS core biosynthesis.</text>
</comment>
<keyword evidence="5 10" id="KW-0808">Transferase</keyword>
<evidence type="ECO:0000256" key="4">
    <source>
        <dbReference type="ARBA" id="ARBA00019077"/>
    </source>
</evidence>
<dbReference type="Gene3D" id="3.40.50.2000">
    <property type="entry name" value="Glycogen Phosphorylase B"/>
    <property type="match status" value="1"/>
</dbReference>
<keyword evidence="10" id="KW-0448">Lipopolysaccharide biosynthesis</keyword>
<dbReference type="HOGENOM" id="CLU_036146_1_1_5"/>
<organism evidence="12 13">
    <name type="scientific">Azospirillum lipoferum (strain 4B)</name>
    <dbReference type="NCBI Taxonomy" id="862719"/>
    <lineage>
        <taxon>Bacteria</taxon>
        <taxon>Pseudomonadati</taxon>
        <taxon>Pseudomonadota</taxon>
        <taxon>Alphaproteobacteria</taxon>
        <taxon>Rhodospirillales</taxon>
        <taxon>Azospirillaceae</taxon>
        <taxon>Azospirillum</taxon>
    </lineage>
</organism>
<dbReference type="KEGG" id="ali:AZOLI_0529"/>
<evidence type="ECO:0000256" key="3">
    <source>
        <dbReference type="ARBA" id="ARBA00012621"/>
    </source>
</evidence>
<feature type="site" description="Transition state stabilizer" evidence="9">
    <location>
        <position position="235"/>
    </location>
</feature>
<keyword evidence="10" id="KW-0472">Membrane</keyword>
<comment type="subcellular location">
    <subcellularLocation>
        <location evidence="10">Cell membrane</location>
    </subcellularLocation>
</comment>
<feature type="active site" description="Proton acceptor" evidence="8">
    <location>
        <position position="89"/>
    </location>
</feature>
<sequence>MPPGALPVFRIRRTGNAPVVVRLLFRALMLQSLYRGLTTVAGPAVRLYLDRRRAAGKEDPVRQAERFGTPSRPRPAGPLVWIHAASVGEANSVLVLIGRLLDDASDLTVLMTTGTVTSAELMGRRLPERAIHQYVPVDLPDAVDRFLDHWRPDAVLWTESEIWPNLLAGIRARAIPAALVNARMSERSFARWRNAPRFVGGLLSTFQITLAQTEGDAERLRRLGAAGVASVGNLKFSAEPPPAAAAAMEPLRAALAGRPVWLLASSHPGEEDIAAAVHAALAPALPGLLTIIVPRHAHRGEAVAELMGARGLPVLRRTDSHLLPGPEHAVYVADTMGELGLFYRAAPVVCMGGSFIPHGGQNPVEPAQLGCAVIYGPHMFNFGEITHMLEAAGGALPVADGEALAREIRRLLTDDHARDRIVAGAARVTADNRRIIDRALAALSPLLDTAGIPTAA</sequence>
<accession>G7Z3G7</accession>